<gene>
    <name evidence="5" type="ORF">AMTR_s00045p00135520</name>
</gene>
<organism evidence="5 6">
    <name type="scientific">Amborella trichopoda</name>
    <dbReference type="NCBI Taxonomy" id="13333"/>
    <lineage>
        <taxon>Eukaryota</taxon>
        <taxon>Viridiplantae</taxon>
        <taxon>Streptophyta</taxon>
        <taxon>Embryophyta</taxon>
        <taxon>Tracheophyta</taxon>
        <taxon>Spermatophyta</taxon>
        <taxon>Magnoliopsida</taxon>
        <taxon>Amborellales</taxon>
        <taxon>Amborellaceae</taxon>
        <taxon>Amborella</taxon>
    </lineage>
</organism>
<dbReference type="Gene3D" id="1.10.630.10">
    <property type="entry name" value="Cytochrome P450"/>
    <property type="match status" value="1"/>
</dbReference>
<dbReference type="Pfam" id="PF00067">
    <property type="entry name" value="p450"/>
    <property type="match status" value="1"/>
</dbReference>
<dbReference type="PANTHER" id="PTHR24286">
    <property type="entry name" value="CYTOCHROME P450 26"/>
    <property type="match status" value="1"/>
</dbReference>
<dbReference type="InterPro" id="IPR036396">
    <property type="entry name" value="Cyt_P450_sf"/>
</dbReference>
<dbReference type="Gramene" id="ERN02057">
    <property type="protein sequence ID" value="ERN02057"/>
    <property type="gene ID" value="AMTR_s00045p00135520"/>
</dbReference>
<dbReference type="Proteomes" id="UP000017836">
    <property type="component" value="Unassembled WGS sequence"/>
</dbReference>
<dbReference type="InterPro" id="IPR001128">
    <property type="entry name" value="Cyt_P450"/>
</dbReference>
<dbReference type="eggNOG" id="KOG0157">
    <property type="taxonomic scope" value="Eukaryota"/>
</dbReference>
<keyword evidence="3 4" id="KW-0349">Heme</keyword>
<dbReference type="PROSITE" id="PS00086">
    <property type="entry name" value="CYTOCHROME_P450"/>
    <property type="match status" value="1"/>
</dbReference>
<feature type="binding site" description="axial binding residue" evidence="3">
    <location>
        <position position="361"/>
    </location>
    <ligand>
        <name>heme</name>
        <dbReference type="ChEBI" id="CHEBI:30413"/>
    </ligand>
    <ligandPart>
        <name>Fe</name>
        <dbReference type="ChEBI" id="CHEBI:18248"/>
    </ligandPart>
</feature>
<dbReference type="EMBL" id="KI394661">
    <property type="protein sequence ID" value="ERN02057.1"/>
    <property type="molecule type" value="Genomic_DNA"/>
</dbReference>
<evidence type="ECO:0000313" key="6">
    <source>
        <dbReference type="Proteomes" id="UP000017836"/>
    </source>
</evidence>
<dbReference type="CDD" id="cd11043">
    <property type="entry name" value="CYP90-like"/>
    <property type="match status" value="1"/>
</dbReference>
<dbReference type="AlphaFoldDB" id="W1NWN9"/>
<dbReference type="GO" id="GO:0005506">
    <property type="term" value="F:iron ion binding"/>
    <property type="evidence" value="ECO:0007669"/>
    <property type="project" value="InterPro"/>
</dbReference>
<dbReference type="STRING" id="13333.W1NWN9"/>
<accession>W1NWN9</accession>
<dbReference type="PRINTS" id="PR00463">
    <property type="entry name" value="EP450I"/>
</dbReference>
<evidence type="ECO:0000256" key="2">
    <source>
        <dbReference type="ARBA" id="ARBA00023004"/>
    </source>
</evidence>
<evidence type="ECO:0000313" key="5">
    <source>
        <dbReference type="EMBL" id="ERN02057.1"/>
    </source>
</evidence>
<name>W1NWN9_AMBTC</name>
<protein>
    <recommendedName>
        <fullName evidence="7">Cytochrome P450</fullName>
    </recommendedName>
</protein>
<dbReference type="PRINTS" id="PR00385">
    <property type="entry name" value="P450"/>
</dbReference>
<dbReference type="GO" id="GO:0004497">
    <property type="term" value="F:monooxygenase activity"/>
    <property type="evidence" value="ECO:0000318"/>
    <property type="project" value="GO_Central"/>
</dbReference>
<dbReference type="PANTHER" id="PTHR24286:SF232">
    <property type="entry name" value="CYTOCHROME P450 SUPERFAMILY PROTEIN"/>
    <property type="match status" value="1"/>
</dbReference>
<evidence type="ECO:0000256" key="3">
    <source>
        <dbReference type="PIRSR" id="PIRSR602401-1"/>
    </source>
</evidence>
<keyword evidence="1 3" id="KW-0479">Metal-binding</keyword>
<dbReference type="GO" id="GO:0010268">
    <property type="term" value="P:brassinosteroid homeostasis"/>
    <property type="evidence" value="ECO:0000318"/>
    <property type="project" value="GO_Central"/>
</dbReference>
<keyword evidence="4" id="KW-0560">Oxidoreductase</keyword>
<keyword evidence="4" id="KW-0503">Monooxygenase</keyword>
<comment type="similarity">
    <text evidence="4">Belongs to the cytochrome P450 family.</text>
</comment>
<sequence length="412" mass="47444">MLDFLQPRISRYGRIFMSHLFGKPSLLSVDPEFNKWVMQNEGKLFKAMYTVSFRKAIGKYGLIAVHGDLQRKLHGIAVNLLAPDKLRSHYMADVESRVINSVASWIGEEVRLQDECHKIVSELMCKQLLDLDSIEEMEEIDKEFVAFTKTVLCFPIAFPGTNFAKGMKARKALDTKIYKAIKDREDHPEVQRGDLLTRLLREEKPLPTEVVVDFIIFLLFAGHETSSRSMTLAVKFITDHPEVLERLREEQDAIAKNKKGERLTWEDYTSMNYTQCVINETLRMSSVSPMVLRESTEDVEFDGHTIPKGTHVVLMSNGVHRDSEYFTSPLVFNPDRWWDFENDKFVNYTCFTPFGGGARLCPGAQLARLEIAILLHYLVTRCSWKLVKEDRITEFPLPTLVEGLPLRVFSRL</sequence>
<dbReference type="InterPro" id="IPR002401">
    <property type="entry name" value="Cyt_P450_E_grp-I"/>
</dbReference>
<dbReference type="OMA" id="RSHYMAD"/>
<dbReference type="GO" id="GO:0016705">
    <property type="term" value="F:oxidoreductase activity, acting on paired donors, with incorporation or reduction of molecular oxygen"/>
    <property type="evidence" value="ECO:0007669"/>
    <property type="project" value="InterPro"/>
</dbReference>
<dbReference type="InterPro" id="IPR017972">
    <property type="entry name" value="Cyt_P450_CS"/>
</dbReference>
<evidence type="ECO:0000256" key="4">
    <source>
        <dbReference type="RuleBase" id="RU000461"/>
    </source>
</evidence>
<proteinExistence type="inferred from homology"/>
<keyword evidence="6" id="KW-1185">Reference proteome</keyword>
<dbReference type="GO" id="GO:0016132">
    <property type="term" value="P:brassinosteroid biosynthetic process"/>
    <property type="evidence" value="ECO:0000318"/>
    <property type="project" value="GO_Central"/>
</dbReference>
<dbReference type="GO" id="GO:0020037">
    <property type="term" value="F:heme binding"/>
    <property type="evidence" value="ECO:0007669"/>
    <property type="project" value="InterPro"/>
</dbReference>
<dbReference type="SUPFAM" id="SSF48264">
    <property type="entry name" value="Cytochrome P450"/>
    <property type="match status" value="1"/>
</dbReference>
<evidence type="ECO:0000256" key="1">
    <source>
        <dbReference type="ARBA" id="ARBA00022723"/>
    </source>
</evidence>
<keyword evidence="2 3" id="KW-0408">Iron</keyword>
<dbReference type="HOGENOM" id="CLU_001570_15_5_1"/>
<reference evidence="6" key="1">
    <citation type="journal article" date="2013" name="Science">
        <title>The Amborella genome and the evolution of flowering plants.</title>
        <authorList>
            <consortium name="Amborella Genome Project"/>
        </authorList>
    </citation>
    <scope>NUCLEOTIDE SEQUENCE [LARGE SCALE GENOMIC DNA]</scope>
</reference>
<comment type="cofactor">
    <cofactor evidence="3">
        <name>heme</name>
        <dbReference type="ChEBI" id="CHEBI:30413"/>
    </cofactor>
</comment>
<evidence type="ECO:0008006" key="7">
    <source>
        <dbReference type="Google" id="ProtNLM"/>
    </source>
</evidence>